<sequence length="436" mass="46470">MALTGRTALLAALGSLITGLLLPSWAGIGLVCGLLLLAVLLDLLLAAPVRSLQLVRGGDRSVRLGEPASVELTVANPSGRPLRARIRDAWAPSAFAPGTELTAARHQLLVPAGERRRVHTALRPTRRGDHRSLRVTVRSLGPLGLAGRQGSHQAAWTLRALPPFTSRKHLPSRLARLRELDGRTSLLTRGQGTEFDSLREYLPGDDVRSIDWRASARRNTVAVRTWRPERDRHILIVLDTGRTSAGRVGDAPRLDAALDSALLLTALATRAGDRVDLLAHDLAQRVAVVGRTAGDVLPAFTQAMAMLEPALVETDQRRLSTAALRLAPRRSLIVLLTGLDAGSAEDGLLPALPLLTKRHEVIVAAVADPRLDELAAGRGSTQAVYAAAAAEQTRADRRAVADRLTHLGATVLDAPPATLPPALADTYLALKAAGRL</sequence>
<dbReference type="PANTHER" id="PTHR33608:SF3">
    <property type="entry name" value="SLR2013 PROTEIN"/>
    <property type="match status" value="1"/>
</dbReference>
<dbReference type="InterPro" id="IPR002881">
    <property type="entry name" value="DUF58"/>
</dbReference>
<proteinExistence type="predicted"/>
<reference evidence="2 3" key="1">
    <citation type="submission" date="2019-06" db="EMBL/GenBank/DDBJ databases">
        <title>Sequencing the genomes of 1000 actinobacteria strains.</title>
        <authorList>
            <person name="Klenk H.-P."/>
        </authorList>
    </citation>
    <scope>NUCLEOTIDE SEQUENCE [LARGE SCALE GENOMIC DNA]</scope>
    <source>
        <strain evidence="2 3">DSM 44826</strain>
    </source>
</reference>
<evidence type="ECO:0000313" key="2">
    <source>
        <dbReference type="EMBL" id="TWF99720.1"/>
    </source>
</evidence>
<evidence type="ECO:0000313" key="3">
    <source>
        <dbReference type="Proteomes" id="UP000317940"/>
    </source>
</evidence>
<accession>A0A561UK27</accession>
<dbReference type="OrthoDB" id="845740at2"/>
<feature type="domain" description="DUF58" evidence="1">
    <location>
        <begin position="198"/>
        <end position="378"/>
    </location>
</feature>
<comment type="caution">
    <text evidence="2">The sequence shown here is derived from an EMBL/GenBank/DDBJ whole genome shotgun (WGS) entry which is preliminary data.</text>
</comment>
<evidence type="ECO:0000259" key="1">
    <source>
        <dbReference type="Pfam" id="PF01882"/>
    </source>
</evidence>
<dbReference type="Proteomes" id="UP000317940">
    <property type="component" value="Unassembled WGS sequence"/>
</dbReference>
<keyword evidence="3" id="KW-1185">Reference proteome</keyword>
<dbReference type="RefSeq" id="WP_145905936.1">
    <property type="nucleotide sequence ID" value="NZ_BAAAMZ010000029.1"/>
</dbReference>
<name>A0A561UK27_9ACTN</name>
<organism evidence="2 3">
    <name type="scientific">Kitasatospora viridis</name>
    <dbReference type="NCBI Taxonomy" id="281105"/>
    <lineage>
        <taxon>Bacteria</taxon>
        <taxon>Bacillati</taxon>
        <taxon>Actinomycetota</taxon>
        <taxon>Actinomycetes</taxon>
        <taxon>Kitasatosporales</taxon>
        <taxon>Streptomycetaceae</taxon>
        <taxon>Kitasatospora</taxon>
    </lineage>
</organism>
<protein>
    <submittedName>
        <fullName evidence="2">Uncharacterized protein (DUF58 family)</fullName>
    </submittedName>
</protein>
<dbReference type="AlphaFoldDB" id="A0A561UK27"/>
<gene>
    <name evidence="2" type="ORF">FHX73_113571</name>
</gene>
<dbReference type="PANTHER" id="PTHR33608">
    <property type="entry name" value="BLL2464 PROTEIN"/>
    <property type="match status" value="1"/>
</dbReference>
<dbReference type="Pfam" id="PF01882">
    <property type="entry name" value="DUF58"/>
    <property type="match status" value="1"/>
</dbReference>
<dbReference type="EMBL" id="VIWT01000001">
    <property type="protein sequence ID" value="TWF99720.1"/>
    <property type="molecule type" value="Genomic_DNA"/>
</dbReference>